<dbReference type="InterPro" id="IPR012944">
    <property type="entry name" value="SusD_RagB_dom"/>
</dbReference>
<comment type="subcellular location">
    <subcellularLocation>
        <location evidence="1">Cell outer membrane</location>
    </subcellularLocation>
</comment>
<evidence type="ECO:0000313" key="11">
    <source>
        <dbReference type="Proteomes" id="UP000198424"/>
    </source>
</evidence>
<evidence type="ECO:0000313" key="8">
    <source>
        <dbReference type="EMBL" id="KFF09827.1"/>
    </source>
</evidence>
<sequence length="461" mass="51552">MKTTYIVLPKIFYLLIIGLVSSCQSFVEVDLPKSQLTTESVFEDYNTAEAALTNIYTSIREKGILTGGQLGISNQLGNYADEITCVDNPSKASYNFYRNSLLPTNTYVTGYWNAAYNQIYAANLVIQGTKSSKNLTAQQKDQLEGEALFIRALLHFYLTNIFGDIPYATQTDYKQNSIISKTSVDQVYRLVVTDLQDASVLLSSKDDNPGRLQPSVSAAQALLSRVYLYLKAYPEASNSASAVLNQSSEYKLENISNVFLISSSETIWQLQSELTGQNTADGAFFIFTSVPPPSVSLDSQLIASFNAADLRKTNWIKSVTKGSQTYFHSYKYKEKDFTATSKEYAIVLRLAEQYLIRAEARAYQGDLIGAKEDLNKIRNRAGLNNVAAVTHQEILDAIHLERRWELFTEYGHRFFDLKRSGKLDSSLNGIKPGWNSSDALFPLPQNELTANPNLRPQNTGY</sequence>
<dbReference type="EMBL" id="JPRM01000045">
    <property type="protein sequence ID" value="KFF09827.1"/>
    <property type="molecule type" value="Genomic_DNA"/>
</dbReference>
<protein>
    <submittedName>
        <fullName evidence="9">RagB/SusD family nutrient uptake outer membrane protein</fullName>
    </submittedName>
    <submittedName>
        <fullName evidence="8">Starch-binding protein</fullName>
    </submittedName>
</protein>
<dbReference type="eggNOG" id="COG3193">
    <property type="taxonomic scope" value="Bacteria"/>
</dbReference>
<dbReference type="AlphaFoldDB" id="A0A085ZZG3"/>
<evidence type="ECO:0000313" key="10">
    <source>
        <dbReference type="Proteomes" id="UP000028712"/>
    </source>
</evidence>
<evidence type="ECO:0000259" key="6">
    <source>
        <dbReference type="Pfam" id="PF07980"/>
    </source>
</evidence>
<accession>A0A085ZZG3</accession>
<proteinExistence type="inferred from homology"/>
<keyword evidence="4" id="KW-0472">Membrane</keyword>
<evidence type="ECO:0000259" key="7">
    <source>
        <dbReference type="Pfam" id="PF14322"/>
    </source>
</evidence>
<evidence type="ECO:0000256" key="1">
    <source>
        <dbReference type="ARBA" id="ARBA00004442"/>
    </source>
</evidence>
<dbReference type="InterPro" id="IPR033985">
    <property type="entry name" value="SusD-like_N"/>
</dbReference>
<comment type="caution">
    <text evidence="8">The sequence shown here is derived from an EMBL/GenBank/DDBJ whole genome shotgun (WGS) entry which is preliminary data.</text>
</comment>
<feature type="domain" description="RagB/SusD" evidence="6">
    <location>
        <begin position="314"/>
        <end position="461"/>
    </location>
</feature>
<dbReference type="Gene3D" id="1.25.40.390">
    <property type="match status" value="1"/>
</dbReference>
<feature type="domain" description="SusD-like N-terminal" evidence="7">
    <location>
        <begin position="73"/>
        <end position="228"/>
    </location>
</feature>
<dbReference type="STRING" id="991.IW20_22205"/>
<evidence type="ECO:0000256" key="5">
    <source>
        <dbReference type="ARBA" id="ARBA00023237"/>
    </source>
</evidence>
<evidence type="ECO:0000256" key="3">
    <source>
        <dbReference type="ARBA" id="ARBA00022729"/>
    </source>
</evidence>
<dbReference type="InterPro" id="IPR011990">
    <property type="entry name" value="TPR-like_helical_dom_sf"/>
</dbReference>
<dbReference type="CDD" id="cd08977">
    <property type="entry name" value="SusD"/>
    <property type="match status" value="1"/>
</dbReference>
<gene>
    <name evidence="9" type="ORF">B0A62_22935</name>
    <name evidence="8" type="ORF">IW20_22205</name>
</gene>
<dbReference type="Proteomes" id="UP000198424">
    <property type="component" value="Unassembled WGS sequence"/>
</dbReference>
<dbReference type="OrthoDB" id="621570at2"/>
<keyword evidence="3" id="KW-0732">Signal</keyword>
<comment type="similarity">
    <text evidence="2">Belongs to the SusD family.</text>
</comment>
<dbReference type="RefSeq" id="WP_035627433.1">
    <property type="nucleotide sequence ID" value="NZ_JBEWQG010000037.1"/>
</dbReference>
<dbReference type="GO" id="GO:0009279">
    <property type="term" value="C:cell outer membrane"/>
    <property type="evidence" value="ECO:0007669"/>
    <property type="project" value="UniProtKB-SubCell"/>
</dbReference>
<name>A0A085ZZG3_FLAHY</name>
<evidence type="ECO:0000313" key="9">
    <source>
        <dbReference type="EMBL" id="OXA87338.1"/>
    </source>
</evidence>
<dbReference type="EMBL" id="MUGY01000040">
    <property type="protein sequence ID" value="OXA87338.1"/>
    <property type="molecule type" value="Genomic_DNA"/>
</dbReference>
<reference evidence="8 10" key="1">
    <citation type="submission" date="2014-07" db="EMBL/GenBank/DDBJ databases">
        <title>Genome of Flavobacterium hydatis DSM 2063.</title>
        <authorList>
            <person name="Pipes S.E."/>
            <person name="Stropko S.J."/>
            <person name="Newman J.D."/>
        </authorList>
    </citation>
    <scope>NUCLEOTIDE SEQUENCE [LARGE SCALE GENOMIC DNA]</scope>
    <source>
        <strain evidence="8 10">DSM 2063</strain>
    </source>
</reference>
<dbReference type="SUPFAM" id="SSF48452">
    <property type="entry name" value="TPR-like"/>
    <property type="match status" value="1"/>
</dbReference>
<organism evidence="8 10">
    <name type="scientific">Flavobacterium hydatis</name>
    <name type="common">Cytophaga aquatilis</name>
    <dbReference type="NCBI Taxonomy" id="991"/>
    <lineage>
        <taxon>Bacteria</taxon>
        <taxon>Pseudomonadati</taxon>
        <taxon>Bacteroidota</taxon>
        <taxon>Flavobacteriia</taxon>
        <taxon>Flavobacteriales</taxon>
        <taxon>Flavobacteriaceae</taxon>
        <taxon>Flavobacterium</taxon>
    </lineage>
</organism>
<evidence type="ECO:0000256" key="4">
    <source>
        <dbReference type="ARBA" id="ARBA00023136"/>
    </source>
</evidence>
<keyword evidence="5" id="KW-0998">Cell outer membrane</keyword>
<keyword evidence="11" id="KW-1185">Reference proteome</keyword>
<dbReference type="Pfam" id="PF14322">
    <property type="entry name" value="SusD-like_3"/>
    <property type="match status" value="1"/>
</dbReference>
<evidence type="ECO:0000256" key="2">
    <source>
        <dbReference type="ARBA" id="ARBA00006275"/>
    </source>
</evidence>
<dbReference type="Pfam" id="PF07980">
    <property type="entry name" value="SusD_RagB"/>
    <property type="match status" value="1"/>
</dbReference>
<dbReference type="PROSITE" id="PS51257">
    <property type="entry name" value="PROKAR_LIPOPROTEIN"/>
    <property type="match status" value="1"/>
</dbReference>
<reference evidence="9 11" key="2">
    <citation type="submission" date="2016-11" db="EMBL/GenBank/DDBJ databases">
        <title>Whole genomes of Flavobacteriaceae.</title>
        <authorList>
            <person name="Stine C."/>
            <person name="Li C."/>
            <person name="Tadesse D."/>
        </authorList>
    </citation>
    <scope>NUCLEOTIDE SEQUENCE [LARGE SCALE GENOMIC DNA]</scope>
    <source>
        <strain evidence="9 11">ATCC 29551</strain>
    </source>
</reference>
<dbReference type="Proteomes" id="UP000028712">
    <property type="component" value="Unassembled WGS sequence"/>
</dbReference>